<dbReference type="PANTHER" id="PTHR43133">
    <property type="entry name" value="RNA POLYMERASE ECF-TYPE SIGMA FACTO"/>
    <property type="match status" value="1"/>
</dbReference>
<keyword evidence="2" id="KW-0805">Transcription regulation</keyword>
<feature type="domain" description="RNA polymerase sigma-70 region 2" evidence="5">
    <location>
        <begin position="9"/>
        <end position="74"/>
    </location>
</feature>
<evidence type="ECO:0000259" key="5">
    <source>
        <dbReference type="Pfam" id="PF04542"/>
    </source>
</evidence>
<protein>
    <submittedName>
        <fullName evidence="7">RNA polymerase sigma factor</fullName>
    </submittedName>
</protein>
<evidence type="ECO:0000256" key="4">
    <source>
        <dbReference type="ARBA" id="ARBA00023163"/>
    </source>
</evidence>
<keyword evidence="3" id="KW-0731">Sigma factor</keyword>
<dbReference type="Pfam" id="PF08281">
    <property type="entry name" value="Sigma70_r4_2"/>
    <property type="match status" value="1"/>
</dbReference>
<dbReference type="Gene3D" id="1.10.10.10">
    <property type="entry name" value="Winged helix-like DNA-binding domain superfamily/Winged helix DNA-binding domain"/>
    <property type="match status" value="1"/>
</dbReference>
<accession>A0ABV8F819</accession>
<dbReference type="InterPro" id="IPR036388">
    <property type="entry name" value="WH-like_DNA-bd_sf"/>
</dbReference>
<dbReference type="InterPro" id="IPR013324">
    <property type="entry name" value="RNA_pol_sigma_r3/r4-like"/>
</dbReference>
<dbReference type="InterPro" id="IPR014284">
    <property type="entry name" value="RNA_pol_sigma-70_dom"/>
</dbReference>
<evidence type="ECO:0000256" key="3">
    <source>
        <dbReference type="ARBA" id="ARBA00023082"/>
    </source>
</evidence>
<evidence type="ECO:0000256" key="1">
    <source>
        <dbReference type="ARBA" id="ARBA00010641"/>
    </source>
</evidence>
<comment type="similarity">
    <text evidence="1">Belongs to the sigma-70 factor family. ECF subfamily.</text>
</comment>
<evidence type="ECO:0000259" key="6">
    <source>
        <dbReference type="Pfam" id="PF08281"/>
    </source>
</evidence>
<dbReference type="InterPro" id="IPR013325">
    <property type="entry name" value="RNA_pol_sigma_r2"/>
</dbReference>
<keyword evidence="4" id="KW-0804">Transcription</keyword>
<dbReference type="EMBL" id="JBHSBC010000038">
    <property type="protein sequence ID" value="MFC3984809.1"/>
    <property type="molecule type" value="Genomic_DNA"/>
</dbReference>
<proteinExistence type="inferred from homology"/>
<organism evidence="7 8">
    <name type="scientific">Streptosporangium jomthongense</name>
    <dbReference type="NCBI Taxonomy" id="1193683"/>
    <lineage>
        <taxon>Bacteria</taxon>
        <taxon>Bacillati</taxon>
        <taxon>Actinomycetota</taxon>
        <taxon>Actinomycetes</taxon>
        <taxon>Streptosporangiales</taxon>
        <taxon>Streptosporangiaceae</taxon>
        <taxon>Streptosporangium</taxon>
    </lineage>
</organism>
<feature type="domain" description="RNA polymerase sigma factor 70 region 4 type 2" evidence="6">
    <location>
        <begin position="98"/>
        <end position="140"/>
    </location>
</feature>
<gene>
    <name evidence="7" type="ORF">ACFOYY_32100</name>
</gene>
<keyword evidence="8" id="KW-1185">Reference proteome</keyword>
<sequence>MKQPFEKVVARHGATVLRVCRALLGVHDADDAWSETFLSALRAYPDLPETANVEAWLVTIARRKAIDVHRATRRNAVAVEDLPETPSGLGVPGGDDMDLWDAVVKLPDKQRQAITYRYLAGMSHAEIAAILGGTAEATRRAAADGLNTLRKSYPGAHAKGASS</sequence>
<dbReference type="RefSeq" id="WP_386194800.1">
    <property type="nucleotide sequence ID" value="NZ_JBHSBC010000038.1"/>
</dbReference>
<evidence type="ECO:0000313" key="8">
    <source>
        <dbReference type="Proteomes" id="UP001595698"/>
    </source>
</evidence>
<dbReference type="InterPro" id="IPR007627">
    <property type="entry name" value="RNA_pol_sigma70_r2"/>
</dbReference>
<dbReference type="PANTHER" id="PTHR43133:SF51">
    <property type="entry name" value="RNA POLYMERASE SIGMA FACTOR"/>
    <property type="match status" value="1"/>
</dbReference>
<evidence type="ECO:0000256" key="2">
    <source>
        <dbReference type="ARBA" id="ARBA00023015"/>
    </source>
</evidence>
<dbReference type="NCBIfam" id="TIGR02937">
    <property type="entry name" value="sigma70-ECF"/>
    <property type="match status" value="1"/>
</dbReference>
<name>A0ABV8F819_9ACTN</name>
<dbReference type="Proteomes" id="UP001595698">
    <property type="component" value="Unassembled WGS sequence"/>
</dbReference>
<dbReference type="SUPFAM" id="SSF88659">
    <property type="entry name" value="Sigma3 and sigma4 domains of RNA polymerase sigma factors"/>
    <property type="match status" value="1"/>
</dbReference>
<dbReference type="InterPro" id="IPR039425">
    <property type="entry name" value="RNA_pol_sigma-70-like"/>
</dbReference>
<dbReference type="Gene3D" id="1.10.1740.10">
    <property type="match status" value="1"/>
</dbReference>
<dbReference type="SUPFAM" id="SSF88946">
    <property type="entry name" value="Sigma2 domain of RNA polymerase sigma factors"/>
    <property type="match status" value="1"/>
</dbReference>
<reference evidence="8" key="1">
    <citation type="journal article" date="2019" name="Int. J. Syst. Evol. Microbiol.">
        <title>The Global Catalogue of Microorganisms (GCM) 10K type strain sequencing project: providing services to taxonomists for standard genome sequencing and annotation.</title>
        <authorList>
            <consortium name="The Broad Institute Genomics Platform"/>
            <consortium name="The Broad Institute Genome Sequencing Center for Infectious Disease"/>
            <person name="Wu L."/>
            <person name="Ma J."/>
        </authorList>
    </citation>
    <scope>NUCLEOTIDE SEQUENCE [LARGE SCALE GENOMIC DNA]</scope>
    <source>
        <strain evidence="8">TBRC 7912</strain>
    </source>
</reference>
<comment type="caution">
    <text evidence="7">The sequence shown here is derived from an EMBL/GenBank/DDBJ whole genome shotgun (WGS) entry which is preliminary data.</text>
</comment>
<dbReference type="Pfam" id="PF04542">
    <property type="entry name" value="Sigma70_r2"/>
    <property type="match status" value="1"/>
</dbReference>
<dbReference type="InterPro" id="IPR013249">
    <property type="entry name" value="RNA_pol_sigma70_r4_t2"/>
</dbReference>
<evidence type="ECO:0000313" key="7">
    <source>
        <dbReference type="EMBL" id="MFC3984809.1"/>
    </source>
</evidence>